<dbReference type="EMBL" id="ML178825">
    <property type="protein sequence ID" value="TFL01288.1"/>
    <property type="molecule type" value="Genomic_DNA"/>
</dbReference>
<dbReference type="PANTHER" id="PTHR21708:SF43">
    <property type="entry name" value="KETOPANTOATE REDUCTASE C-TERMINAL DOMAIN-CONTAINING PROTEIN"/>
    <property type="match status" value="1"/>
</dbReference>
<dbReference type="OrthoDB" id="3609at2759"/>
<feature type="domain" description="Ketopantoate reductase C-terminal" evidence="2">
    <location>
        <begin position="286"/>
        <end position="386"/>
    </location>
</feature>
<dbReference type="AlphaFoldDB" id="A0A5C3QIY3"/>
<dbReference type="InterPro" id="IPR013752">
    <property type="entry name" value="KPA_reductase"/>
</dbReference>
<dbReference type="PANTHER" id="PTHR21708">
    <property type="entry name" value="PROBABLE 2-DEHYDROPANTOATE 2-REDUCTASE"/>
    <property type="match status" value="1"/>
</dbReference>
<dbReference type="Proteomes" id="UP000305067">
    <property type="component" value="Unassembled WGS sequence"/>
</dbReference>
<dbReference type="Pfam" id="PF02558">
    <property type="entry name" value="ApbA"/>
    <property type="match status" value="1"/>
</dbReference>
<evidence type="ECO:0000313" key="3">
    <source>
        <dbReference type="EMBL" id="TFL01288.1"/>
    </source>
</evidence>
<dbReference type="InterPro" id="IPR013328">
    <property type="entry name" value="6PGD_dom2"/>
</dbReference>
<dbReference type="STRING" id="1884261.A0A5C3QIY3"/>
<protein>
    <submittedName>
        <fullName evidence="3">Ketopantoate reductase PanE/ApbA C terminal-domain-containing protein</fullName>
    </submittedName>
</protein>
<dbReference type="InterPro" id="IPR051402">
    <property type="entry name" value="KPR-Related"/>
</dbReference>
<accession>A0A5C3QIY3</accession>
<dbReference type="GO" id="GO:0005737">
    <property type="term" value="C:cytoplasm"/>
    <property type="evidence" value="ECO:0007669"/>
    <property type="project" value="TreeGrafter"/>
</dbReference>
<gene>
    <name evidence="3" type="ORF">BDV98DRAFT_604611</name>
</gene>
<reference evidence="3 4" key="1">
    <citation type="journal article" date="2019" name="Nat. Ecol. Evol.">
        <title>Megaphylogeny resolves global patterns of mushroom evolution.</title>
        <authorList>
            <person name="Varga T."/>
            <person name="Krizsan K."/>
            <person name="Foldi C."/>
            <person name="Dima B."/>
            <person name="Sanchez-Garcia M."/>
            <person name="Sanchez-Ramirez S."/>
            <person name="Szollosi G.J."/>
            <person name="Szarkandi J.G."/>
            <person name="Papp V."/>
            <person name="Albert L."/>
            <person name="Andreopoulos W."/>
            <person name="Angelini C."/>
            <person name="Antonin V."/>
            <person name="Barry K.W."/>
            <person name="Bougher N.L."/>
            <person name="Buchanan P."/>
            <person name="Buyck B."/>
            <person name="Bense V."/>
            <person name="Catcheside P."/>
            <person name="Chovatia M."/>
            <person name="Cooper J."/>
            <person name="Damon W."/>
            <person name="Desjardin D."/>
            <person name="Finy P."/>
            <person name="Geml J."/>
            <person name="Haridas S."/>
            <person name="Hughes K."/>
            <person name="Justo A."/>
            <person name="Karasinski D."/>
            <person name="Kautmanova I."/>
            <person name="Kiss B."/>
            <person name="Kocsube S."/>
            <person name="Kotiranta H."/>
            <person name="LaButti K.M."/>
            <person name="Lechner B.E."/>
            <person name="Liimatainen K."/>
            <person name="Lipzen A."/>
            <person name="Lukacs Z."/>
            <person name="Mihaltcheva S."/>
            <person name="Morgado L.N."/>
            <person name="Niskanen T."/>
            <person name="Noordeloos M.E."/>
            <person name="Ohm R.A."/>
            <person name="Ortiz-Santana B."/>
            <person name="Ovrebo C."/>
            <person name="Racz N."/>
            <person name="Riley R."/>
            <person name="Savchenko A."/>
            <person name="Shiryaev A."/>
            <person name="Soop K."/>
            <person name="Spirin V."/>
            <person name="Szebenyi C."/>
            <person name="Tomsovsky M."/>
            <person name="Tulloss R.E."/>
            <person name="Uehling J."/>
            <person name="Grigoriev I.V."/>
            <person name="Vagvolgyi C."/>
            <person name="Papp T."/>
            <person name="Martin F.M."/>
            <person name="Miettinen O."/>
            <person name="Hibbett D.S."/>
            <person name="Nagy L.G."/>
        </authorList>
    </citation>
    <scope>NUCLEOTIDE SEQUENCE [LARGE SCALE GENOMIC DNA]</scope>
    <source>
        <strain evidence="3 4">CBS 309.79</strain>
    </source>
</reference>
<evidence type="ECO:0000259" key="2">
    <source>
        <dbReference type="Pfam" id="PF08546"/>
    </source>
</evidence>
<evidence type="ECO:0000313" key="4">
    <source>
        <dbReference type="Proteomes" id="UP000305067"/>
    </source>
</evidence>
<dbReference type="SUPFAM" id="SSF48179">
    <property type="entry name" value="6-phosphogluconate dehydrogenase C-terminal domain-like"/>
    <property type="match status" value="1"/>
</dbReference>
<dbReference type="InterPro" id="IPR013332">
    <property type="entry name" value="KPR_N"/>
</dbReference>
<name>A0A5C3QIY3_9AGAR</name>
<sequence length="429" mass="46919">MSSSQTEPFHEVLVVGLGAVGAIYSYILKKSGLARVSCVARGNYEIVSQKGLTIRSGKYGNIDGWKPDRLFPNVASALRDTSTTQLIPYTHVFITTKFIPELSQTPSILAPLLTYSHAQGRKQLGLDAQPVYVVMQNGLGVERDLYNAVSEVLGGEEPRVVGTAVWIGTNMSGANVVEHNDFDRVTLGLYHPSHQPTSSPSTNALLDQLNTLLSTGGTQTTLTPSIQRVKFAKNLWNIGFAATCTLTGWTIPAMCRARPSTNDESAVEDDGYEPWVHESTQGSIEEYVWPNIRKLLEEAVSVGRACGLDEPIEGASGLPDALVDSTMANTRTLHVRPQSVHIPSMLLDKRLGRPIEVEGICGELVRMAREVGVDVPRIEMLYSLLLVVQNQILREVETKKNSKVVSAVVEVEEQPAVIIVRRGRVKSTY</sequence>
<evidence type="ECO:0000259" key="1">
    <source>
        <dbReference type="Pfam" id="PF02558"/>
    </source>
</evidence>
<dbReference type="Pfam" id="PF08546">
    <property type="entry name" value="ApbA_C"/>
    <property type="match status" value="1"/>
</dbReference>
<dbReference type="Gene3D" id="3.40.50.720">
    <property type="entry name" value="NAD(P)-binding Rossmann-like Domain"/>
    <property type="match status" value="1"/>
</dbReference>
<organism evidence="3 4">
    <name type="scientific">Pterulicium gracile</name>
    <dbReference type="NCBI Taxonomy" id="1884261"/>
    <lineage>
        <taxon>Eukaryota</taxon>
        <taxon>Fungi</taxon>
        <taxon>Dikarya</taxon>
        <taxon>Basidiomycota</taxon>
        <taxon>Agaricomycotina</taxon>
        <taxon>Agaricomycetes</taxon>
        <taxon>Agaricomycetidae</taxon>
        <taxon>Agaricales</taxon>
        <taxon>Pleurotineae</taxon>
        <taxon>Pterulaceae</taxon>
        <taxon>Pterulicium</taxon>
    </lineage>
</organism>
<feature type="domain" description="Ketopantoate reductase N-terminal" evidence="1">
    <location>
        <begin position="12"/>
        <end position="190"/>
    </location>
</feature>
<proteinExistence type="predicted"/>
<dbReference type="Gene3D" id="1.10.1040.10">
    <property type="entry name" value="N-(1-d-carboxylethyl)-l-norvaline Dehydrogenase, domain 2"/>
    <property type="match status" value="1"/>
</dbReference>
<keyword evidence="4" id="KW-1185">Reference proteome</keyword>
<dbReference type="InterPro" id="IPR008927">
    <property type="entry name" value="6-PGluconate_DH-like_C_sf"/>
</dbReference>